<dbReference type="OrthoDB" id="5556956at2759"/>
<evidence type="ECO:0000313" key="2">
    <source>
        <dbReference type="EMBL" id="KAF2680609.1"/>
    </source>
</evidence>
<dbReference type="PANTHER" id="PTHR28096:SF1">
    <property type="entry name" value="PROTEIN FAF1"/>
    <property type="match status" value="1"/>
</dbReference>
<name>A0A6G1IRW1_9PLEO</name>
<evidence type="ECO:0000256" key="1">
    <source>
        <dbReference type="SAM" id="MobiDB-lite"/>
    </source>
</evidence>
<gene>
    <name evidence="2" type="ORF">K458DRAFT_344923</name>
</gene>
<feature type="region of interest" description="Disordered" evidence="1">
    <location>
        <begin position="1"/>
        <end position="29"/>
    </location>
</feature>
<dbReference type="InterPro" id="IPR027973">
    <property type="entry name" value="FSAF1-like"/>
</dbReference>
<feature type="compositionally biased region" description="Basic residues" evidence="1">
    <location>
        <begin position="1"/>
        <end position="11"/>
    </location>
</feature>
<dbReference type="GO" id="GO:0000462">
    <property type="term" value="P:maturation of SSU-rRNA from tricistronic rRNA transcript (SSU-rRNA, 5.8S rRNA, LSU-rRNA)"/>
    <property type="evidence" value="ECO:0007669"/>
    <property type="project" value="TreeGrafter"/>
</dbReference>
<dbReference type="GO" id="GO:0005730">
    <property type="term" value="C:nucleolus"/>
    <property type="evidence" value="ECO:0007669"/>
    <property type="project" value="TreeGrafter"/>
</dbReference>
<dbReference type="Pfam" id="PF15375">
    <property type="entry name" value="FSAF1"/>
    <property type="match status" value="1"/>
</dbReference>
<sequence>MPATLGKRKRVTREELASPSSGSQESGGEDLRALFRRAFEAKFKPVDIEPVKKKSRQVEVEEEDEEEDSDWSGISSEDADGVEVVEHAGTRWDNNDKASKAETRAFMSAKPPTLSASATPKPAAKPADDAIEISHLKNDVELQSLLRESTLLSTHAPTYSTRTSAAPTRSKLTDAHLQSLGAKSSIFAQKKMPMSHRKGIEAKGMLREGKRRAEAKENGIVLEREKKERKVVGKRERGIGGPNVGRFKGGTLTLSRKDVASITRDGGGGGRGRGKGKRGKR</sequence>
<feature type="compositionally biased region" description="Basic and acidic residues" evidence="1">
    <location>
        <begin position="198"/>
        <end position="238"/>
    </location>
</feature>
<feature type="compositionally biased region" description="Low complexity" evidence="1">
    <location>
        <begin position="111"/>
        <end position="125"/>
    </location>
</feature>
<dbReference type="PANTHER" id="PTHR28096">
    <property type="entry name" value="PROTEIN FAF1"/>
    <property type="match status" value="1"/>
</dbReference>
<dbReference type="AlphaFoldDB" id="A0A6G1IRW1"/>
<dbReference type="EMBL" id="MU005595">
    <property type="protein sequence ID" value="KAF2680609.1"/>
    <property type="molecule type" value="Genomic_DNA"/>
</dbReference>
<feature type="region of interest" description="Disordered" evidence="1">
    <location>
        <begin position="46"/>
        <end position="126"/>
    </location>
</feature>
<reference evidence="2" key="1">
    <citation type="journal article" date="2020" name="Stud. Mycol.">
        <title>101 Dothideomycetes genomes: a test case for predicting lifestyles and emergence of pathogens.</title>
        <authorList>
            <person name="Haridas S."/>
            <person name="Albert R."/>
            <person name="Binder M."/>
            <person name="Bloem J."/>
            <person name="Labutti K."/>
            <person name="Salamov A."/>
            <person name="Andreopoulos B."/>
            <person name="Baker S."/>
            <person name="Barry K."/>
            <person name="Bills G."/>
            <person name="Bluhm B."/>
            <person name="Cannon C."/>
            <person name="Castanera R."/>
            <person name="Culley D."/>
            <person name="Daum C."/>
            <person name="Ezra D."/>
            <person name="Gonzalez J."/>
            <person name="Henrissat B."/>
            <person name="Kuo A."/>
            <person name="Liang C."/>
            <person name="Lipzen A."/>
            <person name="Lutzoni F."/>
            <person name="Magnuson J."/>
            <person name="Mondo S."/>
            <person name="Nolan M."/>
            <person name="Ohm R."/>
            <person name="Pangilinan J."/>
            <person name="Park H.-J."/>
            <person name="Ramirez L."/>
            <person name="Alfaro M."/>
            <person name="Sun H."/>
            <person name="Tritt A."/>
            <person name="Yoshinaga Y."/>
            <person name="Zwiers L.-H."/>
            <person name="Turgeon B."/>
            <person name="Goodwin S."/>
            <person name="Spatafora J."/>
            <person name="Crous P."/>
            <person name="Grigoriev I."/>
        </authorList>
    </citation>
    <scope>NUCLEOTIDE SEQUENCE</scope>
    <source>
        <strain evidence="2">CBS 122367</strain>
    </source>
</reference>
<keyword evidence="3" id="KW-1185">Reference proteome</keyword>
<dbReference type="Proteomes" id="UP000799291">
    <property type="component" value="Unassembled WGS sequence"/>
</dbReference>
<feature type="compositionally biased region" description="Basic residues" evidence="1">
    <location>
        <begin position="272"/>
        <end position="281"/>
    </location>
</feature>
<dbReference type="InterPro" id="IPR053030">
    <property type="entry name" value="Ribosomal_biogenesis_FAF1-like"/>
</dbReference>
<feature type="compositionally biased region" description="Acidic residues" evidence="1">
    <location>
        <begin position="60"/>
        <end position="70"/>
    </location>
</feature>
<feature type="compositionally biased region" description="Low complexity" evidence="1">
    <location>
        <begin position="17"/>
        <end position="26"/>
    </location>
</feature>
<evidence type="ECO:0008006" key="4">
    <source>
        <dbReference type="Google" id="ProtNLM"/>
    </source>
</evidence>
<accession>A0A6G1IRW1</accession>
<evidence type="ECO:0000313" key="3">
    <source>
        <dbReference type="Proteomes" id="UP000799291"/>
    </source>
</evidence>
<protein>
    <recommendedName>
        <fullName evidence="4">Protein FAF1</fullName>
    </recommendedName>
</protein>
<feature type="region of interest" description="Disordered" evidence="1">
    <location>
        <begin position="184"/>
        <end position="281"/>
    </location>
</feature>
<proteinExistence type="predicted"/>
<feature type="compositionally biased region" description="Basic and acidic residues" evidence="1">
    <location>
        <begin position="84"/>
        <end position="103"/>
    </location>
</feature>
<feature type="compositionally biased region" description="Basic and acidic residues" evidence="1">
    <location>
        <begin position="46"/>
        <end position="59"/>
    </location>
</feature>
<organism evidence="2 3">
    <name type="scientific">Lentithecium fluviatile CBS 122367</name>
    <dbReference type="NCBI Taxonomy" id="1168545"/>
    <lineage>
        <taxon>Eukaryota</taxon>
        <taxon>Fungi</taxon>
        <taxon>Dikarya</taxon>
        <taxon>Ascomycota</taxon>
        <taxon>Pezizomycotina</taxon>
        <taxon>Dothideomycetes</taxon>
        <taxon>Pleosporomycetidae</taxon>
        <taxon>Pleosporales</taxon>
        <taxon>Massarineae</taxon>
        <taxon>Lentitheciaceae</taxon>
        <taxon>Lentithecium</taxon>
    </lineage>
</organism>